<keyword evidence="1" id="KW-0812">Transmembrane</keyword>
<reference evidence="2 3" key="1">
    <citation type="journal article" date="2016" name="Nat. Commun.">
        <title>Thousands of microbial genomes shed light on interconnected biogeochemical processes in an aquifer system.</title>
        <authorList>
            <person name="Anantharaman K."/>
            <person name="Brown C.T."/>
            <person name="Hug L.A."/>
            <person name="Sharon I."/>
            <person name="Castelle C.J."/>
            <person name="Probst A.J."/>
            <person name="Thomas B.C."/>
            <person name="Singh A."/>
            <person name="Wilkins M.J."/>
            <person name="Karaoz U."/>
            <person name="Brodie E.L."/>
            <person name="Williams K.H."/>
            <person name="Hubbard S.S."/>
            <person name="Banfield J.F."/>
        </authorList>
    </citation>
    <scope>NUCLEOTIDE SEQUENCE [LARGE SCALE GENOMIC DNA]</scope>
</reference>
<evidence type="ECO:0000256" key="1">
    <source>
        <dbReference type="SAM" id="Phobius"/>
    </source>
</evidence>
<gene>
    <name evidence="2" type="ORF">A2008_02390</name>
</gene>
<dbReference type="Gene3D" id="3.40.50.880">
    <property type="match status" value="1"/>
</dbReference>
<dbReference type="InterPro" id="IPR029062">
    <property type="entry name" value="Class_I_gatase-like"/>
</dbReference>
<sequence length="733" mass="79957">MNLKILTGSYETYIFTAAALLLFGAIVYWHNASFTKSSKTRPLVLFLKTLRTIAFLTIAFLSFNPSISYDKLESEKGSFLFIFDTSLSMSFLDSEGGAGRFESAADAVKNSRAVEKIAEAHNVEFSTMAGELTPAKDLGEALKTVPGGATDISAAIGALMQRSDITGALIVSDGRNTGEIPPESLAKYVKFPVFTLGTGAASSVKDTAITNVSYPKNAYLNEAAEIGADIAGNGYPGAKTVLTLKENGEVKSRTPVSFDAARRQIKVPLKPSKAGLVKYELTLAPLEGEITDQNNVFAFYINVTEHKIRILAVQNAPDADFSYLLKFFASGRDIKFSYKFLKTPNDKLLLKQADLDAGFDILILGNIDFTKLETAMLKKFESVLDAGNSSVLFTGGPDLAIPSEGPVAARFPFDMSGRSFAYEPARYRPAANNGAAAAQITKLSPIAKINSYMWNDIPELCGVNYLKNSDGSDASEVPRGSDIVLSANFICPNSRRAVDTPILAARNAPGRKSAAILGGSFWFLKAGQLFSKNSAFYDKFFSNLILWLYSKEDYRAFKIETDRANYYEGERVFVSVNARNRDFSPMANPSFTITLGRGEKSEIIKPQVSMIDAGYYEFSFTAKNSGEQEITVAADDSGGKKESMAARFIVLNSSKEMLDCTADYDCLKKISEKTGGKFYEKDNIASLAADIPKRGAERSVTITFKPFENGAVFGLILVLLCLEWAVRRYSGFE</sequence>
<dbReference type="SUPFAM" id="SSF53300">
    <property type="entry name" value="vWA-like"/>
    <property type="match status" value="1"/>
</dbReference>
<dbReference type="PANTHER" id="PTHR37947:SF1">
    <property type="entry name" value="BLL2462 PROTEIN"/>
    <property type="match status" value="1"/>
</dbReference>
<evidence type="ECO:0008006" key="4">
    <source>
        <dbReference type="Google" id="ProtNLM"/>
    </source>
</evidence>
<dbReference type="AlphaFoldDB" id="A0A1F7WJD2"/>
<dbReference type="SUPFAM" id="SSF52317">
    <property type="entry name" value="Class I glutamine amidotransferase-like"/>
    <property type="match status" value="1"/>
</dbReference>
<dbReference type="InterPro" id="IPR036465">
    <property type="entry name" value="vWFA_dom_sf"/>
</dbReference>
<accession>A0A1F7WJD2</accession>
<dbReference type="PANTHER" id="PTHR37947">
    <property type="entry name" value="BLL2462 PROTEIN"/>
    <property type="match status" value="1"/>
</dbReference>
<dbReference type="Gene3D" id="3.40.50.410">
    <property type="entry name" value="von Willebrand factor, type A domain"/>
    <property type="match status" value="1"/>
</dbReference>
<evidence type="ECO:0000313" key="2">
    <source>
        <dbReference type="EMBL" id="OGM02145.1"/>
    </source>
</evidence>
<protein>
    <recommendedName>
        <fullName evidence="4">VWFA domain-containing protein</fullName>
    </recommendedName>
</protein>
<feature type="transmembrane region" description="Helical" evidence="1">
    <location>
        <begin position="43"/>
        <end position="63"/>
    </location>
</feature>
<evidence type="ECO:0000313" key="3">
    <source>
        <dbReference type="Proteomes" id="UP000178735"/>
    </source>
</evidence>
<name>A0A1F7WJD2_9BACT</name>
<comment type="caution">
    <text evidence="2">The sequence shown here is derived from an EMBL/GenBank/DDBJ whole genome shotgun (WGS) entry which is preliminary data.</text>
</comment>
<keyword evidence="1" id="KW-1133">Transmembrane helix</keyword>
<dbReference type="EMBL" id="MGFH01000215">
    <property type="protein sequence ID" value="OGM02145.1"/>
    <property type="molecule type" value="Genomic_DNA"/>
</dbReference>
<proteinExistence type="predicted"/>
<dbReference type="Proteomes" id="UP000178735">
    <property type="component" value="Unassembled WGS sequence"/>
</dbReference>
<feature type="transmembrane region" description="Helical" evidence="1">
    <location>
        <begin position="12"/>
        <end position="31"/>
    </location>
</feature>
<dbReference type="STRING" id="1817813.A2008_02390"/>
<organism evidence="2 3">
    <name type="scientific">Candidatus Wallbacteria bacterium GWC2_49_35</name>
    <dbReference type="NCBI Taxonomy" id="1817813"/>
    <lineage>
        <taxon>Bacteria</taxon>
        <taxon>Candidatus Walliibacteriota</taxon>
    </lineage>
</organism>
<keyword evidence="1" id="KW-0472">Membrane</keyword>